<protein>
    <submittedName>
        <fullName evidence="2">Uncharacterized protein YbjT (DUF2867 family)</fullName>
    </submittedName>
</protein>
<dbReference type="Proteomes" id="UP001206483">
    <property type="component" value="Unassembled WGS sequence"/>
</dbReference>
<sequence>MDNPVAVIGGSGRLGRLVAQRLLDRGAPVRAIGRSVQHARRSLPPGALFFEGDVRRPETLSEPLAGTAALVYCVDPGTADSGPDRPETTVYQGVRNALAAATEGGHRPRVVLVSQIHATHLAHPLNAYGRVLEWRLAGENAVRDSGLPYTVIRPGWLTDTREAGERVRLEQGDRGFGQVSRPDLAEACVQALFHPAADGVTFEIFNEPGTTSPAWSEAFAGLQGDRTPVG</sequence>
<accession>A0ABT1J5Y0</accession>
<feature type="domain" description="NAD(P)-binding" evidence="1">
    <location>
        <begin position="9"/>
        <end position="195"/>
    </location>
</feature>
<dbReference type="EMBL" id="JAMZDX010000006">
    <property type="protein sequence ID" value="MCP2312834.1"/>
    <property type="molecule type" value="Genomic_DNA"/>
</dbReference>
<dbReference type="CDD" id="cd05243">
    <property type="entry name" value="SDR_a5"/>
    <property type="match status" value="1"/>
</dbReference>
<evidence type="ECO:0000313" key="3">
    <source>
        <dbReference type="Proteomes" id="UP001206483"/>
    </source>
</evidence>
<reference evidence="2 3" key="1">
    <citation type="submission" date="2022-06" db="EMBL/GenBank/DDBJ databases">
        <title>Sequencing the genomes of 1000 actinobacteria strains.</title>
        <authorList>
            <person name="Klenk H.-P."/>
        </authorList>
    </citation>
    <scope>NUCLEOTIDE SEQUENCE [LARGE SCALE GENOMIC DNA]</scope>
    <source>
        <strain evidence="2 3">DSM 41656</strain>
    </source>
</reference>
<dbReference type="RefSeq" id="WP_253802259.1">
    <property type="nucleotide sequence ID" value="NZ_BAAAUB010000052.1"/>
</dbReference>
<dbReference type="PANTHER" id="PTHR15020:SF50">
    <property type="entry name" value="UPF0659 PROTEIN YMR090W"/>
    <property type="match status" value="1"/>
</dbReference>
<dbReference type="PANTHER" id="PTHR15020">
    <property type="entry name" value="FLAVIN REDUCTASE-RELATED"/>
    <property type="match status" value="1"/>
</dbReference>
<dbReference type="Pfam" id="PF13460">
    <property type="entry name" value="NAD_binding_10"/>
    <property type="match status" value="1"/>
</dbReference>
<proteinExistence type="predicted"/>
<evidence type="ECO:0000313" key="2">
    <source>
        <dbReference type="EMBL" id="MCP2312834.1"/>
    </source>
</evidence>
<organism evidence="2 3">
    <name type="scientific">Kitasatospora paracochleata</name>
    <dbReference type="NCBI Taxonomy" id="58354"/>
    <lineage>
        <taxon>Bacteria</taxon>
        <taxon>Bacillati</taxon>
        <taxon>Actinomycetota</taxon>
        <taxon>Actinomycetes</taxon>
        <taxon>Kitasatosporales</taxon>
        <taxon>Streptomycetaceae</taxon>
        <taxon>Kitasatospora</taxon>
    </lineage>
</organism>
<comment type="caution">
    <text evidence="2">The sequence shown here is derived from an EMBL/GenBank/DDBJ whole genome shotgun (WGS) entry which is preliminary data.</text>
</comment>
<dbReference type="InterPro" id="IPR036291">
    <property type="entry name" value="NAD(P)-bd_dom_sf"/>
</dbReference>
<dbReference type="InterPro" id="IPR016040">
    <property type="entry name" value="NAD(P)-bd_dom"/>
</dbReference>
<evidence type="ECO:0000259" key="1">
    <source>
        <dbReference type="Pfam" id="PF13460"/>
    </source>
</evidence>
<name>A0ABT1J5Y0_9ACTN</name>
<gene>
    <name evidence="2" type="ORF">FHR36_006015</name>
</gene>
<keyword evidence="3" id="KW-1185">Reference proteome</keyword>
<dbReference type="SUPFAM" id="SSF51735">
    <property type="entry name" value="NAD(P)-binding Rossmann-fold domains"/>
    <property type="match status" value="1"/>
</dbReference>
<dbReference type="Gene3D" id="3.40.50.720">
    <property type="entry name" value="NAD(P)-binding Rossmann-like Domain"/>
    <property type="match status" value="1"/>
</dbReference>